<proteinExistence type="predicted"/>
<evidence type="ECO:0000313" key="1">
    <source>
        <dbReference type="EMBL" id="JAH46370.1"/>
    </source>
</evidence>
<name>A0A0E9T0D1_ANGAN</name>
<reference evidence="1" key="2">
    <citation type="journal article" date="2015" name="Fish Shellfish Immunol.">
        <title>Early steps in the European eel (Anguilla anguilla)-Vibrio vulnificus interaction in the gills: Role of the RtxA13 toxin.</title>
        <authorList>
            <person name="Callol A."/>
            <person name="Pajuelo D."/>
            <person name="Ebbesson L."/>
            <person name="Teles M."/>
            <person name="MacKenzie S."/>
            <person name="Amaro C."/>
        </authorList>
    </citation>
    <scope>NUCLEOTIDE SEQUENCE</scope>
</reference>
<accession>A0A0E9T0D1</accession>
<sequence length="39" mass="4491">MCQQKTYVERRQSNVLKSQFSSHSTGFRTELLGRTSLVS</sequence>
<organism evidence="1">
    <name type="scientific">Anguilla anguilla</name>
    <name type="common">European freshwater eel</name>
    <name type="synonym">Muraena anguilla</name>
    <dbReference type="NCBI Taxonomy" id="7936"/>
    <lineage>
        <taxon>Eukaryota</taxon>
        <taxon>Metazoa</taxon>
        <taxon>Chordata</taxon>
        <taxon>Craniata</taxon>
        <taxon>Vertebrata</taxon>
        <taxon>Euteleostomi</taxon>
        <taxon>Actinopterygii</taxon>
        <taxon>Neopterygii</taxon>
        <taxon>Teleostei</taxon>
        <taxon>Anguilliformes</taxon>
        <taxon>Anguillidae</taxon>
        <taxon>Anguilla</taxon>
    </lineage>
</organism>
<dbReference type="AlphaFoldDB" id="A0A0E9T0D1"/>
<protein>
    <submittedName>
        <fullName evidence="1">Uncharacterized protein</fullName>
    </submittedName>
</protein>
<dbReference type="EMBL" id="GBXM01062207">
    <property type="protein sequence ID" value="JAH46370.1"/>
    <property type="molecule type" value="Transcribed_RNA"/>
</dbReference>
<reference evidence="1" key="1">
    <citation type="submission" date="2014-11" db="EMBL/GenBank/DDBJ databases">
        <authorList>
            <person name="Amaro Gonzalez C."/>
        </authorList>
    </citation>
    <scope>NUCLEOTIDE SEQUENCE</scope>
</reference>